<reference evidence="2 3" key="1">
    <citation type="submission" date="2012-08" db="EMBL/GenBank/DDBJ databases">
        <title>Oryza genome evolution.</title>
        <authorList>
            <person name="Wing R.A."/>
        </authorList>
    </citation>
    <scope>NUCLEOTIDE SEQUENCE</scope>
</reference>
<reference evidence="2" key="3">
    <citation type="submission" date="2015-04" db="UniProtKB">
        <authorList>
            <consortium name="EnsemblPlants"/>
        </authorList>
    </citation>
    <scope>IDENTIFICATION</scope>
</reference>
<protein>
    <submittedName>
        <fullName evidence="2">Uncharacterized protein</fullName>
    </submittedName>
</protein>
<dbReference type="AlphaFoldDB" id="A0A0D9XJ21"/>
<keyword evidence="3" id="KW-1185">Reference proteome</keyword>
<proteinExistence type="predicted"/>
<feature type="region of interest" description="Disordered" evidence="1">
    <location>
        <begin position="22"/>
        <end position="117"/>
    </location>
</feature>
<dbReference type="HOGENOM" id="CLU_1527365_0_0_1"/>
<dbReference type="EnsemblPlants" id="LPERR10G05350.1">
    <property type="protein sequence ID" value="LPERR10G05350.1"/>
    <property type="gene ID" value="LPERR10G05350"/>
</dbReference>
<dbReference type="Gramene" id="LPERR10G05350.1">
    <property type="protein sequence ID" value="LPERR10G05350.1"/>
    <property type="gene ID" value="LPERR10G05350"/>
</dbReference>
<evidence type="ECO:0000256" key="1">
    <source>
        <dbReference type="SAM" id="MobiDB-lite"/>
    </source>
</evidence>
<feature type="compositionally biased region" description="Basic and acidic residues" evidence="1">
    <location>
        <begin position="53"/>
        <end position="76"/>
    </location>
</feature>
<accession>A0A0D9XJ21</accession>
<name>A0A0D9XJ21_9ORYZ</name>
<evidence type="ECO:0000313" key="2">
    <source>
        <dbReference type="EnsemblPlants" id="LPERR10G05350.1"/>
    </source>
</evidence>
<evidence type="ECO:0000313" key="3">
    <source>
        <dbReference type="Proteomes" id="UP000032180"/>
    </source>
</evidence>
<organism evidence="2 3">
    <name type="scientific">Leersia perrieri</name>
    <dbReference type="NCBI Taxonomy" id="77586"/>
    <lineage>
        <taxon>Eukaryota</taxon>
        <taxon>Viridiplantae</taxon>
        <taxon>Streptophyta</taxon>
        <taxon>Embryophyta</taxon>
        <taxon>Tracheophyta</taxon>
        <taxon>Spermatophyta</taxon>
        <taxon>Magnoliopsida</taxon>
        <taxon>Liliopsida</taxon>
        <taxon>Poales</taxon>
        <taxon>Poaceae</taxon>
        <taxon>BOP clade</taxon>
        <taxon>Oryzoideae</taxon>
        <taxon>Oryzeae</taxon>
        <taxon>Oryzinae</taxon>
        <taxon>Leersia</taxon>
    </lineage>
</organism>
<dbReference type="Proteomes" id="UP000032180">
    <property type="component" value="Chromosome 10"/>
</dbReference>
<reference evidence="3" key="2">
    <citation type="submission" date="2013-12" db="EMBL/GenBank/DDBJ databases">
        <authorList>
            <person name="Yu Y."/>
            <person name="Lee S."/>
            <person name="de Baynast K."/>
            <person name="Wissotski M."/>
            <person name="Liu L."/>
            <person name="Talag J."/>
            <person name="Goicoechea J."/>
            <person name="Angelova A."/>
            <person name="Jetty R."/>
            <person name="Kudrna D."/>
            <person name="Golser W."/>
            <person name="Rivera L."/>
            <person name="Zhang J."/>
            <person name="Wing R."/>
        </authorList>
    </citation>
    <scope>NUCLEOTIDE SEQUENCE</scope>
</reference>
<sequence length="176" mass="19874">MEGDRRPPAVFGHRRLLWRRLGWRKETTAGVSPGPAGPRTEEGGARRPTRVAGEQDGRPRLIEPSPRQESERENRSGPRRRWCPETARVEEEGTNSLAAQERNGRTVAGDANSMRPRHRRWEGTVAARLSHVLKHDRSALALEFEMQLRLMNVCQATPNHCLPTELKMGSKSSLLC</sequence>